<keyword evidence="4 6" id="KW-0520">NAD</keyword>
<dbReference type="SUPFAM" id="SSF53613">
    <property type="entry name" value="Ribokinase-like"/>
    <property type="match status" value="1"/>
</dbReference>
<comment type="catalytic activity">
    <reaction evidence="6">
        <text>(6S)-NADPHX + ADP = AMP + phosphate + NADPH + H(+)</text>
        <dbReference type="Rhea" id="RHEA:32235"/>
        <dbReference type="ChEBI" id="CHEBI:15378"/>
        <dbReference type="ChEBI" id="CHEBI:43474"/>
        <dbReference type="ChEBI" id="CHEBI:57783"/>
        <dbReference type="ChEBI" id="CHEBI:64076"/>
        <dbReference type="ChEBI" id="CHEBI:456215"/>
        <dbReference type="ChEBI" id="CHEBI:456216"/>
        <dbReference type="EC" id="4.2.1.136"/>
    </reaction>
</comment>
<dbReference type="CDD" id="cd01171">
    <property type="entry name" value="YXKO-related"/>
    <property type="match status" value="1"/>
</dbReference>
<comment type="cofactor">
    <cofactor evidence="6">
        <name>Mg(2+)</name>
        <dbReference type="ChEBI" id="CHEBI:18420"/>
    </cofactor>
</comment>
<name>A0ABT4CGS0_9ACTN</name>
<reference evidence="8" key="1">
    <citation type="submission" date="2022-08" db="EMBL/GenBank/DDBJ databases">
        <title>Genome sequencing of Nocardioides sp. STR2.</title>
        <authorList>
            <person name="So Y."/>
        </authorList>
    </citation>
    <scope>NUCLEOTIDE SEQUENCE</scope>
    <source>
        <strain evidence="8">STR2</strain>
    </source>
</reference>
<feature type="binding site" evidence="6">
    <location>
        <position position="42"/>
    </location>
    <ligand>
        <name>(6S)-NADPHX</name>
        <dbReference type="ChEBI" id="CHEBI:64076"/>
    </ligand>
</feature>
<evidence type="ECO:0000313" key="9">
    <source>
        <dbReference type="Proteomes" id="UP001074726"/>
    </source>
</evidence>
<evidence type="ECO:0000256" key="5">
    <source>
        <dbReference type="ARBA" id="ARBA00023239"/>
    </source>
</evidence>
<evidence type="ECO:0000256" key="6">
    <source>
        <dbReference type="HAMAP-Rule" id="MF_01965"/>
    </source>
</evidence>
<evidence type="ECO:0000256" key="1">
    <source>
        <dbReference type="ARBA" id="ARBA00022741"/>
    </source>
</evidence>
<feature type="binding site" evidence="6">
    <location>
        <position position="112"/>
    </location>
    <ligand>
        <name>(6S)-NADPHX</name>
        <dbReference type="ChEBI" id="CHEBI:64076"/>
    </ligand>
</feature>
<proteinExistence type="inferred from homology"/>
<comment type="caution">
    <text evidence="8">The sequence shown here is derived from an EMBL/GenBank/DDBJ whole genome shotgun (WGS) entry which is preliminary data.</text>
</comment>
<keyword evidence="1 6" id="KW-0547">Nucleotide-binding</keyword>
<dbReference type="PANTHER" id="PTHR12592">
    <property type="entry name" value="ATP-DEPENDENT (S)-NAD(P)H-HYDRATE DEHYDRATASE FAMILY MEMBER"/>
    <property type="match status" value="1"/>
</dbReference>
<protein>
    <recommendedName>
        <fullName evidence="6">ADP-dependent (S)-NAD(P)H-hydrate dehydratase</fullName>
        <ecNumber evidence="6">4.2.1.136</ecNumber>
    </recommendedName>
    <alternativeName>
        <fullName evidence="6">ADP-dependent NAD(P)HX dehydratase</fullName>
    </alternativeName>
</protein>
<comment type="function">
    <text evidence="6">Catalyzes the dehydration of the S-form of NAD(P)HX at the expense of ADP, which is converted to AMP. Together with NAD(P)HX epimerase, which catalyzes the epimerization of the S- and R-forms, the enzyme allows the repair of both epimers of NAD(P)HX, a damaged form of NAD(P)H that is a result of enzymatic or heat-dependent hydration.</text>
</comment>
<evidence type="ECO:0000313" key="8">
    <source>
        <dbReference type="EMBL" id="MCY4727344.1"/>
    </source>
</evidence>
<evidence type="ECO:0000256" key="3">
    <source>
        <dbReference type="ARBA" id="ARBA00022857"/>
    </source>
</evidence>
<keyword evidence="5 6" id="KW-0456">Lyase</keyword>
<comment type="subunit">
    <text evidence="6">Homotetramer.</text>
</comment>
<dbReference type="EMBL" id="JAPPUX010000004">
    <property type="protein sequence ID" value="MCY4727344.1"/>
    <property type="molecule type" value="Genomic_DNA"/>
</dbReference>
<keyword evidence="3 6" id="KW-0521">NADP</keyword>
<dbReference type="Proteomes" id="UP001074726">
    <property type="component" value="Unassembled WGS sequence"/>
</dbReference>
<feature type="binding site" evidence="6">
    <location>
        <position position="228"/>
    </location>
    <ligand>
        <name>AMP</name>
        <dbReference type="ChEBI" id="CHEBI:456215"/>
    </ligand>
</feature>
<dbReference type="InterPro" id="IPR029056">
    <property type="entry name" value="Ribokinase-like"/>
</dbReference>
<gene>
    <name evidence="6" type="primary">nnrD</name>
    <name evidence="8" type="ORF">NYO98_13735</name>
</gene>
<keyword evidence="2 6" id="KW-0067">ATP-binding</keyword>
<organism evidence="8 9">
    <name type="scientific">Nocardioides pini</name>
    <dbReference type="NCBI Taxonomy" id="2975053"/>
    <lineage>
        <taxon>Bacteria</taxon>
        <taxon>Bacillati</taxon>
        <taxon>Actinomycetota</taxon>
        <taxon>Actinomycetes</taxon>
        <taxon>Propionibacteriales</taxon>
        <taxon>Nocardioidaceae</taxon>
        <taxon>Nocardioides</taxon>
    </lineage>
</organism>
<evidence type="ECO:0000259" key="7">
    <source>
        <dbReference type="PROSITE" id="PS51383"/>
    </source>
</evidence>
<dbReference type="InterPro" id="IPR000631">
    <property type="entry name" value="CARKD"/>
</dbReference>
<feature type="domain" description="YjeF C-terminal" evidence="7">
    <location>
        <begin position="7"/>
        <end position="288"/>
    </location>
</feature>
<dbReference type="Pfam" id="PF01256">
    <property type="entry name" value="Carb_kinase"/>
    <property type="match status" value="1"/>
</dbReference>
<dbReference type="Gene3D" id="3.40.1190.20">
    <property type="match status" value="1"/>
</dbReference>
<comment type="caution">
    <text evidence="6">Lacks conserved residue(s) required for the propagation of feature annotation.</text>
</comment>
<dbReference type="EC" id="4.2.1.136" evidence="6"/>
<dbReference type="PANTHER" id="PTHR12592:SF0">
    <property type="entry name" value="ATP-DEPENDENT (S)-NAD(P)H-HYDRATE DEHYDRATASE"/>
    <property type="match status" value="1"/>
</dbReference>
<comment type="catalytic activity">
    <reaction evidence="6">
        <text>(6S)-NADHX + ADP = AMP + phosphate + NADH + H(+)</text>
        <dbReference type="Rhea" id="RHEA:32223"/>
        <dbReference type="ChEBI" id="CHEBI:15378"/>
        <dbReference type="ChEBI" id="CHEBI:43474"/>
        <dbReference type="ChEBI" id="CHEBI:57945"/>
        <dbReference type="ChEBI" id="CHEBI:64074"/>
        <dbReference type="ChEBI" id="CHEBI:456215"/>
        <dbReference type="ChEBI" id="CHEBI:456216"/>
        <dbReference type="EC" id="4.2.1.136"/>
    </reaction>
</comment>
<evidence type="ECO:0000256" key="2">
    <source>
        <dbReference type="ARBA" id="ARBA00022840"/>
    </source>
</evidence>
<sequence length="291" mass="29344">MPDPTAVDAALLRDWPLPELGSDKEERGRLVVVAGSRETPGAGLLSAEGAFRVGAGKIQLATARSGAPALAVTAPELMVTGLAEDDGGSLHPDEADGLVDCAGGSTVLLGPGFTDPDASDALVRRVLPRLAGTVVLDALATAYVTDNHEEVASLDATVVLTVNPDELAHCLGVPGDEVQDDLAAHTSRLAARTRAVVVCGGPVKVVAHRDEVWCVEAGNPGLGTAGSGDVQAGIVAGLLARGAEPAQAAVWGAWLHATAGDRLAQRVGPVGYLARELPGELPGLLAELGGG</sequence>
<keyword evidence="9" id="KW-1185">Reference proteome</keyword>
<dbReference type="HAMAP" id="MF_01965">
    <property type="entry name" value="NADHX_dehydratase"/>
    <property type="match status" value="1"/>
</dbReference>
<dbReference type="RefSeq" id="WP_268112305.1">
    <property type="nucleotide sequence ID" value="NZ_JAPPUX010000004.1"/>
</dbReference>
<evidence type="ECO:0000256" key="4">
    <source>
        <dbReference type="ARBA" id="ARBA00023027"/>
    </source>
</evidence>
<dbReference type="PROSITE" id="PS51383">
    <property type="entry name" value="YJEF_C_3"/>
    <property type="match status" value="1"/>
</dbReference>
<comment type="similarity">
    <text evidence="6">Belongs to the NnrD/CARKD family.</text>
</comment>
<feature type="binding site" evidence="6">
    <location>
        <position position="229"/>
    </location>
    <ligand>
        <name>(6S)-NADPHX</name>
        <dbReference type="ChEBI" id="CHEBI:64076"/>
    </ligand>
</feature>
<dbReference type="NCBIfam" id="TIGR00196">
    <property type="entry name" value="yjeF_cterm"/>
    <property type="match status" value="1"/>
</dbReference>
<accession>A0ABT4CGS0</accession>